<evidence type="ECO:0000256" key="1">
    <source>
        <dbReference type="SAM" id="Phobius"/>
    </source>
</evidence>
<comment type="caution">
    <text evidence="3">The sequence shown here is derived from an EMBL/GenBank/DDBJ whole genome shotgun (WGS) entry which is preliminary data.</text>
</comment>
<keyword evidence="1" id="KW-0472">Membrane</keyword>
<proteinExistence type="predicted"/>
<feature type="transmembrane region" description="Helical" evidence="1">
    <location>
        <begin position="190"/>
        <end position="211"/>
    </location>
</feature>
<evidence type="ECO:0000259" key="2">
    <source>
        <dbReference type="Pfam" id="PF04536"/>
    </source>
</evidence>
<evidence type="ECO:0000313" key="4">
    <source>
        <dbReference type="Proteomes" id="UP000219994"/>
    </source>
</evidence>
<sequence length="691" mass="70786">MLEPRKGSELNRTPHTILAAVALFLGLTGITALSSAPGPARADDPVKFAGSRVIDEAGVLGGNTSQITEAIRKAESATGRQLYVVYINSFTNPATSKDWVAATQSLSNLGSDDYVLAVAVKDRSYYFDSGRARTLTLSQVQQISSGTIKPALQKNDWVGAAVGTANQLAVSKPAGASSASDGAPRIGSSGWGLIWAIFGLGIAAVVLVIVFGRRKVQQRAALPVGAGGVGPALQQSSPPPPSLDELRLQAGKALVGADDAIRASEDEVGFAVASYGEEATAPFRAAIADAKSQMSQAFALQQLLDDEIPDTDEQRRQWYTQILQFTSTARQALADQEKNFDELRSLQQNAASALSAIEIQADSAAATIAPAAERLAGLQPTYSARALAPIADNPAQAASRMSFARTAIESAKTALQQGTSANAAVNIRAAEEAIDQTKILTAAVERVATDLAAADAAIAASLADIANDVSVGRTMQDESVRELADRVGVEIETVRGLAEQPDRDPFTLSARLSKLNNTIDNAISQARDAAEGKARAASELGRTLAAARAQVQAVEDYIVARRGAVGPEARTRLSEAGRLGAEAERLASSDPATALASAQRAQQLAASAQQLAQEDVGAFNGGGGVLDGMGGRRGGGSDIFGAVLGGILINSIFSGGNNGGGFFGGGGGGFSSGGFGGGDFGGGGFGDGGGF</sequence>
<gene>
    <name evidence="3" type="ORF">B5766_03625</name>
</gene>
<evidence type="ECO:0000313" key="3">
    <source>
        <dbReference type="EMBL" id="PDQ35884.1"/>
    </source>
</evidence>
<dbReference type="Proteomes" id="UP000219994">
    <property type="component" value="Unassembled WGS sequence"/>
</dbReference>
<dbReference type="InterPro" id="IPR007621">
    <property type="entry name" value="TPM_dom"/>
</dbReference>
<dbReference type="Gene3D" id="3.10.310.50">
    <property type="match status" value="1"/>
</dbReference>
<keyword evidence="1" id="KW-0812">Transmembrane</keyword>
<dbReference type="Pfam" id="PF04536">
    <property type="entry name" value="TPM_phosphatase"/>
    <property type="match status" value="1"/>
</dbReference>
<name>A0A2A6FSN5_9MICO</name>
<feature type="domain" description="TPM" evidence="2">
    <location>
        <begin position="53"/>
        <end position="169"/>
    </location>
</feature>
<reference evidence="4" key="1">
    <citation type="submission" date="2017-03" db="EMBL/GenBank/DDBJ databases">
        <authorList>
            <person name="Lund M.B."/>
        </authorList>
    </citation>
    <scope>NUCLEOTIDE SEQUENCE [LARGE SCALE GENOMIC DNA]</scope>
</reference>
<organism evidence="3 4">
    <name type="scientific">Candidatus Lumbricidiphila eiseniae</name>
    <dbReference type="NCBI Taxonomy" id="1969409"/>
    <lineage>
        <taxon>Bacteria</taxon>
        <taxon>Bacillati</taxon>
        <taxon>Actinomycetota</taxon>
        <taxon>Actinomycetes</taxon>
        <taxon>Micrococcales</taxon>
        <taxon>Microbacteriaceae</taxon>
        <taxon>Candidatus Lumbricidiphila</taxon>
    </lineage>
</organism>
<accession>A0A2A6FSN5</accession>
<dbReference type="AlphaFoldDB" id="A0A2A6FSN5"/>
<dbReference type="EMBL" id="NAEP01000025">
    <property type="protein sequence ID" value="PDQ35884.1"/>
    <property type="molecule type" value="Genomic_DNA"/>
</dbReference>
<keyword evidence="1" id="KW-1133">Transmembrane helix</keyword>
<protein>
    <recommendedName>
        <fullName evidence="2">TPM domain-containing protein</fullName>
    </recommendedName>
</protein>